<dbReference type="RefSeq" id="WP_173195948.1">
    <property type="nucleotide sequence ID" value="NZ_JABFCX010000002.1"/>
</dbReference>
<feature type="domain" description="THUMP" evidence="4">
    <location>
        <begin position="77"/>
        <end position="149"/>
    </location>
</feature>
<dbReference type="Pfam" id="PF22020">
    <property type="entry name" value="RlmL_1st"/>
    <property type="match status" value="1"/>
</dbReference>
<comment type="caution">
    <text evidence="6">The sequence shown here is derived from an EMBL/GenBank/DDBJ whole genome shotgun (WGS) entry which is preliminary data.</text>
</comment>
<dbReference type="InterPro" id="IPR054170">
    <property type="entry name" value="RlmL_1st"/>
</dbReference>
<dbReference type="Gene3D" id="3.30.2130.30">
    <property type="match status" value="1"/>
</dbReference>
<protein>
    <submittedName>
        <fullName evidence="6">Class I SAM-dependent RNA methyltransferase</fullName>
    </submittedName>
</protein>
<name>A0A7Y3RIW7_9PROT</name>
<dbReference type="Proteomes" id="UP000536835">
    <property type="component" value="Unassembled WGS sequence"/>
</dbReference>
<accession>A0A7Y3RIW7</accession>
<dbReference type="Gene3D" id="3.40.50.150">
    <property type="entry name" value="Vaccinia Virus protein VP39"/>
    <property type="match status" value="1"/>
</dbReference>
<dbReference type="InterPro" id="IPR000241">
    <property type="entry name" value="RlmKL-like_Mtase"/>
</dbReference>
<dbReference type="PANTHER" id="PTHR47313">
    <property type="entry name" value="RIBOSOMAL RNA LARGE SUBUNIT METHYLTRANSFERASE K/L"/>
    <property type="match status" value="1"/>
</dbReference>
<dbReference type="InterPro" id="IPR053943">
    <property type="entry name" value="RlmKL-like_Mtase_CS"/>
</dbReference>
<evidence type="ECO:0000259" key="3">
    <source>
        <dbReference type="Pfam" id="PF01170"/>
    </source>
</evidence>
<dbReference type="InterPro" id="IPR002052">
    <property type="entry name" value="DNA_methylase_N6_adenine_CS"/>
</dbReference>
<dbReference type="GO" id="GO:0070043">
    <property type="term" value="F:rRNA (guanine-N7-)-methyltransferase activity"/>
    <property type="evidence" value="ECO:0007669"/>
    <property type="project" value="TreeGrafter"/>
</dbReference>
<sequence length="368" mass="39320">MSLPRFPIFLSTAPGLEPVLLEEAKSLGWTAAKETPGGVEISGSWPDIWRANLLLRTANRVLVRLGTFRAQQLNILHGKAAELPWTEFLKPEQPFTVEATSRKSKIYHTGAAEERVAKAAATVSGADPAEEGLKVFVRIESNLVTVSIDSSGALLHQRGFKADVAGAPIRETLVAAFLRQCGYTGEEPVVDPFCGSGTILLEAADMAAGLAPGRARTFAFEDFASFNPQAFDRARTKALGKPKDTAVRFHGSDRAIGAVEASRANSKRAGLDELCTFTQVTISELTAPEGPTGLVLTNPPYGSRLGDKSDLKGLYKAFGATMRERFAGWRIGLVTADEALAKATGLKLAPGPVIPHGGLKIRLWQGEA</sequence>
<dbReference type="Pfam" id="PF01170">
    <property type="entry name" value="UPF0020"/>
    <property type="match status" value="1"/>
</dbReference>
<keyword evidence="1 6" id="KW-0489">Methyltransferase</keyword>
<dbReference type="GO" id="GO:0008990">
    <property type="term" value="F:rRNA (guanine-N2-)-methyltransferase activity"/>
    <property type="evidence" value="ECO:0007669"/>
    <property type="project" value="TreeGrafter"/>
</dbReference>
<evidence type="ECO:0000256" key="1">
    <source>
        <dbReference type="ARBA" id="ARBA00022603"/>
    </source>
</evidence>
<evidence type="ECO:0000259" key="5">
    <source>
        <dbReference type="Pfam" id="PF22020"/>
    </source>
</evidence>
<gene>
    <name evidence="6" type="ORF">HK107_01050</name>
</gene>
<reference evidence="6 7" key="1">
    <citation type="submission" date="2020-05" db="EMBL/GenBank/DDBJ databases">
        <title>Parvularcula mediterraneae sp. nov., isolated from polypropylene straw from shallow seawater of the seashore of Laganas in Zakynthos island, Greece.</title>
        <authorList>
            <person name="Szabo I."/>
            <person name="Al-Omari J."/>
            <person name="Rado J."/>
            <person name="Szerdahelyi G.S."/>
        </authorList>
    </citation>
    <scope>NUCLEOTIDE SEQUENCE [LARGE SCALE GENOMIC DNA]</scope>
    <source>
        <strain evidence="6 7">ZS-1/3</strain>
    </source>
</reference>
<keyword evidence="2 6" id="KW-0808">Transferase</keyword>
<evidence type="ECO:0000256" key="2">
    <source>
        <dbReference type="ARBA" id="ARBA00022679"/>
    </source>
</evidence>
<dbReference type="PANTHER" id="PTHR47313:SF1">
    <property type="entry name" value="RIBOSOMAL RNA LARGE SUBUNIT METHYLTRANSFERASE K_L"/>
    <property type="match status" value="1"/>
</dbReference>
<organism evidence="6 7">
    <name type="scientific">Parvularcula mediterranea</name>
    <dbReference type="NCBI Taxonomy" id="2732508"/>
    <lineage>
        <taxon>Bacteria</taxon>
        <taxon>Pseudomonadati</taxon>
        <taxon>Pseudomonadota</taxon>
        <taxon>Alphaproteobacteria</taxon>
        <taxon>Parvularculales</taxon>
        <taxon>Parvularculaceae</taxon>
        <taxon>Parvularcula</taxon>
    </lineage>
</organism>
<evidence type="ECO:0000313" key="7">
    <source>
        <dbReference type="Proteomes" id="UP000536835"/>
    </source>
</evidence>
<dbReference type="CDD" id="cd11715">
    <property type="entry name" value="THUMP_AdoMetMT"/>
    <property type="match status" value="1"/>
</dbReference>
<dbReference type="InterPro" id="IPR004114">
    <property type="entry name" value="THUMP_dom"/>
</dbReference>
<proteinExistence type="predicted"/>
<dbReference type="GO" id="GO:0003723">
    <property type="term" value="F:RNA binding"/>
    <property type="evidence" value="ECO:0007669"/>
    <property type="project" value="InterPro"/>
</dbReference>
<dbReference type="PROSITE" id="PS00092">
    <property type="entry name" value="N6_MTASE"/>
    <property type="match status" value="1"/>
</dbReference>
<dbReference type="PROSITE" id="PS01261">
    <property type="entry name" value="UPF0020"/>
    <property type="match status" value="1"/>
</dbReference>
<dbReference type="EMBL" id="JABFCX010000002">
    <property type="protein sequence ID" value="NNU14908.1"/>
    <property type="molecule type" value="Genomic_DNA"/>
</dbReference>
<feature type="domain" description="Ribosomal RNA large subunit methyltransferase K/L-like methyltransferase" evidence="3">
    <location>
        <begin position="158"/>
        <end position="345"/>
    </location>
</feature>
<dbReference type="Pfam" id="PF02926">
    <property type="entry name" value="THUMP"/>
    <property type="match status" value="1"/>
</dbReference>
<feature type="domain" description="RlmL ferredoxin-like" evidence="5">
    <location>
        <begin position="8"/>
        <end position="62"/>
    </location>
</feature>
<evidence type="ECO:0000313" key="6">
    <source>
        <dbReference type="EMBL" id="NNU14908.1"/>
    </source>
</evidence>
<dbReference type="InterPro" id="IPR029063">
    <property type="entry name" value="SAM-dependent_MTases_sf"/>
</dbReference>
<dbReference type="AlphaFoldDB" id="A0A7Y3RIW7"/>
<evidence type="ECO:0000259" key="4">
    <source>
        <dbReference type="Pfam" id="PF02926"/>
    </source>
</evidence>
<dbReference type="SUPFAM" id="SSF53335">
    <property type="entry name" value="S-adenosyl-L-methionine-dependent methyltransferases"/>
    <property type="match status" value="1"/>
</dbReference>
<keyword evidence="7" id="KW-1185">Reference proteome</keyword>